<proteinExistence type="inferred from homology"/>
<feature type="non-terminal residue" evidence="14">
    <location>
        <position position="1"/>
    </location>
</feature>
<feature type="domain" description="ABC transporter" evidence="12">
    <location>
        <begin position="936"/>
        <end position="1153"/>
    </location>
</feature>
<name>A0A7R9LZ19_9ACAR</name>
<dbReference type="SMART" id="SM00382">
    <property type="entry name" value="AAA"/>
    <property type="match status" value="2"/>
</dbReference>
<dbReference type="Pfam" id="PF00664">
    <property type="entry name" value="ABC_membrane"/>
    <property type="match status" value="4"/>
</dbReference>
<sequence length="1328" mass="148384">SLRLSQASLGKTTVGQIVNIMSNDVNRFDEVCSQAVLVILITWEYLGISSIVGLALFVLYIPFQLIMGKLFSMCRTKTAKLTDSRLRLMNEIISGMRVIKMYTWEQSFSELVAKARKLEVNDIRKVCYLKAINLSLFLIATKIILFCCFLTYVLLGNILSSKKVFVTMALFNMLRITLTWIFPQGIAQGSELLDFLELDEKCVKPNGANQNGFANGLSNGASNVHKHSKGININNFVRDSKVSINNITAKWSEDIKKPTLDNISLHLKPGDLLAVIGPVGSGKSSLLMTILQELELLSGSIQIEGTVSYSAQEPWNFNNSVRNNILFGTEYDEHRYKQVVEVCALARDLKLFPYGDRTLVGEKGVSLSGGQKARINLARNADICLMDDPLSAVDASVAEHIFEKCIVSYLSNKIRILVTHQIQFIRKATKILVLDDGKCVGFGTFDELIAKGLDFMSLLEADEEEEDSDDPDSAQVDGESSTGSQEILVRNGSVRSSVTVRADSIRKRSFKRQKSQAVSEAPVEEAPQIQDEQRIQGSIGGRVYWEYIKAGCGPILGSLTLLSTIVSQVIFHASDLWLMTWTNNEGTQSEEKNNFALIIYSVLIIALLLSTMVRSMTWFAICMIASKRLHNTIFIRLLRAPMAVFDNNPIGRILNRWLYPLFLRGWRKESLDFDDLTRCSKDDEALKIVTKLERNWNKELLKPKRRFWWVLIKTYGGQFAFPVLIFGLGECIVRIGQPLLLGFVVDYFSGATYLTYQQACMAAGGIVFGTKTAKLTDSRLRLMNEIISGMRVIKMYTWEQSFSELVARARKLEVNDIRKVCYLKAINLSLFLIATKIILFCCFLTYVLLGNILSSKKVFVTMALFNMLRITLTWIFPQGIAQGSELLDFLELDEKCVKPNGPNQNGFANGLSNGSSNGYKHSKGININNFVRDSKVNINNITAKWSEDIKKPTLDNISLHLKPGDLLAVIGPVGSGKSSLLMTILQELELLSGSIQIEGTVSYSAQEPWNFNNSVRNNILFGTEYDEHRYKQVVEVCALERDLKLFPYGDRTLVGEKGVSLSGGQKARINLARNADICLMDDPLSAVDASFIRKATKILVLDDGKCVGFGTFDELIAKGLDFMSLLEADEEEDSDDPDSAHVDGESSTGSQEILVRNGSVRSSVTVRADSIRKRSFKRQKSQAVSEAPVEEAPQIQDEQRIQGSIGGRVYWEYIKAGCGPILGSLTLLSTIISQVIFHASDLWLMTWTNNEGTQSEEKNNFALIIYSVLIIALLLSTMVRSMTWFAICMIASKRLHNTIFIRLLRAPMAVFDNNPIGRILNRFTKDLG</sequence>
<dbReference type="PANTHER" id="PTHR24223">
    <property type="entry name" value="ATP-BINDING CASSETTE SUB-FAMILY C"/>
    <property type="match status" value="1"/>
</dbReference>
<comment type="similarity">
    <text evidence="2">Belongs to the ABC transporter superfamily. ABCC family. Conjugate transporter (TC 3.A.1.208) subfamily.</text>
</comment>
<dbReference type="FunFam" id="1.20.1560.10:FF:000017">
    <property type="entry name" value="Cystic fibrosis transmembrane conductance regulator"/>
    <property type="match status" value="1"/>
</dbReference>
<evidence type="ECO:0000256" key="7">
    <source>
        <dbReference type="ARBA" id="ARBA00022840"/>
    </source>
</evidence>
<dbReference type="OrthoDB" id="6500128at2759"/>
<dbReference type="InterPro" id="IPR011527">
    <property type="entry name" value="ABC1_TM_dom"/>
</dbReference>
<dbReference type="InterPro" id="IPR017871">
    <property type="entry name" value="ABC_transporter-like_CS"/>
</dbReference>
<evidence type="ECO:0000256" key="10">
    <source>
        <dbReference type="SAM" id="MobiDB-lite"/>
    </source>
</evidence>
<feature type="domain" description="ABC transporter" evidence="12">
    <location>
        <begin position="242"/>
        <end position="461"/>
    </location>
</feature>
<dbReference type="PROSITE" id="PS50929">
    <property type="entry name" value="ABC_TM1F"/>
    <property type="match status" value="3"/>
</dbReference>
<evidence type="ECO:0000256" key="8">
    <source>
        <dbReference type="ARBA" id="ARBA00022989"/>
    </source>
</evidence>
<dbReference type="Pfam" id="PF00005">
    <property type="entry name" value="ABC_tran"/>
    <property type="match status" value="2"/>
</dbReference>
<feature type="transmembrane region" description="Helical" evidence="11">
    <location>
        <begin position="134"/>
        <end position="158"/>
    </location>
</feature>
<dbReference type="InterPro" id="IPR003593">
    <property type="entry name" value="AAA+_ATPase"/>
</dbReference>
<keyword evidence="4 11" id="KW-0812">Transmembrane</keyword>
<reference evidence="14" key="1">
    <citation type="submission" date="2020-11" db="EMBL/GenBank/DDBJ databases">
        <authorList>
            <person name="Tran Van P."/>
        </authorList>
    </citation>
    <scope>NUCLEOTIDE SEQUENCE</scope>
</reference>
<keyword evidence="3" id="KW-0813">Transport</keyword>
<feature type="transmembrane region" description="Helical" evidence="11">
    <location>
        <begin position="707"/>
        <end position="729"/>
    </location>
</feature>
<feature type="region of interest" description="Disordered" evidence="10">
    <location>
        <begin position="1129"/>
        <end position="1150"/>
    </location>
</feature>
<keyword evidence="6" id="KW-0547">Nucleotide-binding</keyword>
<dbReference type="GO" id="GO:0016020">
    <property type="term" value="C:membrane"/>
    <property type="evidence" value="ECO:0007669"/>
    <property type="project" value="UniProtKB-SubCell"/>
</dbReference>
<comment type="subcellular location">
    <subcellularLocation>
        <location evidence="1">Membrane</location>
        <topology evidence="1">Multi-pass membrane protein</topology>
    </subcellularLocation>
</comment>
<evidence type="ECO:0000313" key="14">
    <source>
        <dbReference type="EMBL" id="CAD7650352.1"/>
    </source>
</evidence>
<dbReference type="EMBL" id="OC918912">
    <property type="protein sequence ID" value="CAD7650352.1"/>
    <property type="molecule type" value="Genomic_DNA"/>
</dbReference>
<evidence type="ECO:0000259" key="12">
    <source>
        <dbReference type="PROSITE" id="PS50893"/>
    </source>
</evidence>
<evidence type="ECO:0000256" key="1">
    <source>
        <dbReference type="ARBA" id="ARBA00004141"/>
    </source>
</evidence>
<keyword evidence="15" id="KW-1185">Reference proteome</keyword>
<dbReference type="GO" id="GO:0140359">
    <property type="term" value="F:ABC-type transporter activity"/>
    <property type="evidence" value="ECO:0007669"/>
    <property type="project" value="InterPro"/>
</dbReference>
<feature type="region of interest" description="Disordered" evidence="10">
    <location>
        <begin position="461"/>
        <end position="484"/>
    </location>
</feature>
<protein>
    <submittedName>
        <fullName evidence="14">Uncharacterized protein</fullName>
    </submittedName>
</protein>
<dbReference type="Gene3D" id="3.40.50.300">
    <property type="entry name" value="P-loop containing nucleotide triphosphate hydrolases"/>
    <property type="match status" value="2"/>
</dbReference>
<feature type="domain" description="ABC transmembrane type-1" evidence="13">
    <location>
        <begin position="1"/>
        <end position="184"/>
    </location>
</feature>
<feature type="transmembrane region" description="Helical" evidence="11">
    <location>
        <begin position="45"/>
        <end position="67"/>
    </location>
</feature>
<evidence type="ECO:0000256" key="3">
    <source>
        <dbReference type="ARBA" id="ARBA00022448"/>
    </source>
</evidence>
<dbReference type="GO" id="GO:0016887">
    <property type="term" value="F:ATP hydrolysis activity"/>
    <property type="evidence" value="ECO:0007669"/>
    <property type="project" value="InterPro"/>
</dbReference>
<feature type="transmembrane region" description="Helical" evidence="11">
    <location>
        <begin position="1260"/>
        <end position="1279"/>
    </location>
</feature>
<organism evidence="14">
    <name type="scientific">Oppiella nova</name>
    <dbReference type="NCBI Taxonomy" id="334625"/>
    <lineage>
        <taxon>Eukaryota</taxon>
        <taxon>Metazoa</taxon>
        <taxon>Ecdysozoa</taxon>
        <taxon>Arthropoda</taxon>
        <taxon>Chelicerata</taxon>
        <taxon>Arachnida</taxon>
        <taxon>Acari</taxon>
        <taxon>Acariformes</taxon>
        <taxon>Sarcoptiformes</taxon>
        <taxon>Oribatida</taxon>
        <taxon>Brachypylina</taxon>
        <taxon>Oppioidea</taxon>
        <taxon>Oppiidae</taxon>
        <taxon>Oppiella</taxon>
    </lineage>
</organism>
<dbReference type="SUPFAM" id="SSF90123">
    <property type="entry name" value="ABC transporter transmembrane region"/>
    <property type="match status" value="4"/>
</dbReference>
<evidence type="ECO:0000256" key="5">
    <source>
        <dbReference type="ARBA" id="ARBA00022737"/>
    </source>
</evidence>
<evidence type="ECO:0000256" key="2">
    <source>
        <dbReference type="ARBA" id="ARBA00009726"/>
    </source>
</evidence>
<evidence type="ECO:0000256" key="6">
    <source>
        <dbReference type="ARBA" id="ARBA00022741"/>
    </source>
</evidence>
<dbReference type="InterPro" id="IPR027417">
    <property type="entry name" value="P-loop_NTPase"/>
</dbReference>
<keyword evidence="7" id="KW-0067">ATP-binding</keyword>
<keyword evidence="8 11" id="KW-1133">Transmembrane helix</keyword>
<dbReference type="Gene3D" id="1.20.1560.10">
    <property type="entry name" value="ABC transporter type 1, transmembrane domain"/>
    <property type="match status" value="4"/>
</dbReference>
<dbReference type="Proteomes" id="UP000728032">
    <property type="component" value="Unassembled WGS sequence"/>
</dbReference>
<evidence type="ECO:0000259" key="13">
    <source>
        <dbReference type="PROSITE" id="PS50929"/>
    </source>
</evidence>
<dbReference type="InterPro" id="IPR036640">
    <property type="entry name" value="ABC1_TM_sf"/>
</dbReference>
<keyword evidence="5" id="KW-0677">Repeat</keyword>
<feature type="non-terminal residue" evidence="14">
    <location>
        <position position="1328"/>
    </location>
</feature>
<evidence type="ECO:0000256" key="4">
    <source>
        <dbReference type="ARBA" id="ARBA00022692"/>
    </source>
</evidence>
<feature type="compositionally biased region" description="Acidic residues" evidence="10">
    <location>
        <begin position="461"/>
        <end position="472"/>
    </location>
</feature>
<evidence type="ECO:0000313" key="15">
    <source>
        <dbReference type="Proteomes" id="UP000728032"/>
    </source>
</evidence>
<dbReference type="FunFam" id="3.40.50.300:FF:000973">
    <property type="entry name" value="Multidrug resistance-associated protein 4"/>
    <property type="match status" value="1"/>
</dbReference>
<gene>
    <name evidence="14" type="ORF">ONB1V03_LOCUS7768</name>
</gene>
<feature type="transmembrane region" description="Helical" evidence="11">
    <location>
        <begin position="828"/>
        <end position="852"/>
    </location>
</feature>
<dbReference type="InterPro" id="IPR003439">
    <property type="entry name" value="ABC_transporter-like_ATP-bd"/>
</dbReference>
<feature type="transmembrane region" description="Helical" evidence="11">
    <location>
        <begin position="594"/>
        <end position="613"/>
    </location>
</feature>
<evidence type="ECO:0000256" key="11">
    <source>
        <dbReference type="SAM" id="Phobius"/>
    </source>
</evidence>
<accession>A0A7R9LZ19</accession>
<dbReference type="InterPro" id="IPR050173">
    <property type="entry name" value="ABC_transporter_C-like"/>
</dbReference>
<dbReference type="CDD" id="cd03250">
    <property type="entry name" value="ABCC_MRP_domain1"/>
    <property type="match status" value="2"/>
</dbReference>
<dbReference type="SUPFAM" id="SSF52540">
    <property type="entry name" value="P-loop containing nucleoside triphosphate hydrolases"/>
    <property type="match status" value="2"/>
</dbReference>
<dbReference type="PROSITE" id="PS50893">
    <property type="entry name" value="ABC_TRANSPORTER_2"/>
    <property type="match status" value="2"/>
</dbReference>
<dbReference type="EMBL" id="CAJPVJ010004087">
    <property type="protein sequence ID" value="CAG2168277.1"/>
    <property type="molecule type" value="Genomic_DNA"/>
</dbReference>
<dbReference type="PANTHER" id="PTHR24223:SF456">
    <property type="entry name" value="MULTIDRUG RESISTANCE-ASSOCIATED PROTEIN LETHAL(2)03659"/>
    <property type="match status" value="1"/>
</dbReference>
<dbReference type="PROSITE" id="PS00211">
    <property type="entry name" value="ABC_TRANSPORTER_1"/>
    <property type="match status" value="2"/>
</dbReference>
<feature type="domain" description="ABC transmembrane type-1" evidence="13">
    <location>
        <begin position="559"/>
        <end position="878"/>
    </location>
</feature>
<evidence type="ECO:0000256" key="9">
    <source>
        <dbReference type="ARBA" id="ARBA00023136"/>
    </source>
</evidence>
<keyword evidence="9 11" id="KW-0472">Membrane</keyword>
<feature type="domain" description="ABC transmembrane type-1" evidence="13">
    <location>
        <begin position="1222"/>
        <end position="1328"/>
    </location>
</feature>
<dbReference type="GO" id="GO:0005524">
    <property type="term" value="F:ATP binding"/>
    <property type="evidence" value="ECO:0007669"/>
    <property type="project" value="UniProtKB-KW"/>
</dbReference>